<evidence type="ECO:0000256" key="1">
    <source>
        <dbReference type="ARBA" id="ARBA00005446"/>
    </source>
</evidence>
<dbReference type="InterPro" id="IPR001650">
    <property type="entry name" value="Helicase_C-like"/>
</dbReference>
<evidence type="ECO:0000256" key="5">
    <source>
        <dbReference type="ARBA" id="ARBA00034808"/>
    </source>
</evidence>
<feature type="domain" description="Helicase ATP-binding" evidence="7">
    <location>
        <begin position="79"/>
        <end position="269"/>
    </location>
</feature>
<keyword evidence="2" id="KW-0547">Nucleotide-binding</keyword>
<dbReference type="Gene3D" id="3.40.50.300">
    <property type="entry name" value="P-loop containing nucleotide triphosphate hydrolases"/>
    <property type="match status" value="2"/>
</dbReference>
<dbReference type="PROSITE" id="PS51194">
    <property type="entry name" value="HELICASE_CTER"/>
    <property type="match status" value="1"/>
</dbReference>
<feature type="domain" description="Helicase C-terminal" evidence="8">
    <location>
        <begin position="314"/>
        <end position="463"/>
    </location>
</feature>
<dbReference type="InterPro" id="IPR011545">
    <property type="entry name" value="DEAD/DEAH_box_helicase_dom"/>
</dbReference>
<comment type="similarity">
    <text evidence="1">Belongs to the helicase family. RecQ subfamily.</text>
</comment>
<evidence type="ECO:0000313" key="9">
    <source>
        <dbReference type="EMBL" id="GAB1317194.1"/>
    </source>
</evidence>
<gene>
    <name evidence="9" type="ORF">MFIFM68171_07404</name>
</gene>
<evidence type="ECO:0000259" key="7">
    <source>
        <dbReference type="PROSITE" id="PS51192"/>
    </source>
</evidence>
<dbReference type="RefSeq" id="XP_070918925.1">
    <property type="nucleotide sequence ID" value="XM_071062824.1"/>
</dbReference>
<keyword evidence="3" id="KW-0067">ATP-binding</keyword>
<evidence type="ECO:0000256" key="6">
    <source>
        <dbReference type="SAM" id="MobiDB-lite"/>
    </source>
</evidence>
<keyword evidence="10" id="KW-1185">Reference proteome</keyword>
<dbReference type="SMART" id="SM00487">
    <property type="entry name" value="DEXDc"/>
    <property type="match status" value="1"/>
</dbReference>
<dbReference type="InterPro" id="IPR014001">
    <property type="entry name" value="Helicase_ATP-bd"/>
</dbReference>
<dbReference type="InterPro" id="IPR027417">
    <property type="entry name" value="P-loop_NTPase"/>
</dbReference>
<name>A0ABQ0GHH5_9PEZI</name>
<dbReference type="Proteomes" id="UP001628179">
    <property type="component" value="Unassembled WGS sequence"/>
</dbReference>
<organism evidence="9 10">
    <name type="scientific">Madurella fahalii</name>
    <dbReference type="NCBI Taxonomy" id="1157608"/>
    <lineage>
        <taxon>Eukaryota</taxon>
        <taxon>Fungi</taxon>
        <taxon>Dikarya</taxon>
        <taxon>Ascomycota</taxon>
        <taxon>Pezizomycotina</taxon>
        <taxon>Sordariomycetes</taxon>
        <taxon>Sordariomycetidae</taxon>
        <taxon>Sordariales</taxon>
        <taxon>Sordariales incertae sedis</taxon>
        <taxon>Madurella</taxon>
    </lineage>
</organism>
<feature type="compositionally biased region" description="Polar residues" evidence="6">
    <location>
        <begin position="564"/>
        <end position="575"/>
    </location>
</feature>
<feature type="region of interest" description="Disordered" evidence="6">
    <location>
        <begin position="564"/>
        <end position="650"/>
    </location>
</feature>
<dbReference type="GeneID" id="98178147"/>
<evidence type="ECO:0000259" key="8">
    <source>
        <dbReference type="PROSITE" id="PS51194"/>
    </source>
</evidence>
<evidence type="ECO:0000256" key="2">
    <source>
        <dbReference type="ARBA" id="ARBA00022741"/>
    </source>
</evidence>
<evidence type="ECO:0000313" key="10">
    <source>
        <dbReference type="Proteomes" id="UP001628179"/>
    </source>
</evidence>
<feature type="compositionally biased region" description="Basic and acidic residues" evidence="6">
    <location>
        <begin position="613"/>
        <end position="628"/>
    </location>
</feature>
<evidence type="ECO:0000256" key="4">
    <source>
        <dbReference type="ARBA" id="ARBA00034617"/>
    </source>
</evidence>
<reference evidence="9 10" key="1">
    <citation type="submission" date="2024-09" db="EMBL/GenBank/DDBJ databases">
        <title>Itraconazole resistance in Madurella fahalii resulting from another homologue of gene encoding cytochrome P450 14-alpha sterol demethylase (CYP51).</title>
        <authorList>
            <person name="Yoshioka I."/>
            <person name="Fahal A.H."/>
            <person name="Kaneko S."/>
            <person name="Yaguchi T."/>
        </authorList>
    </citation>
    <scope>NUCLEOTIDE SEQUENCE [LARGE SCALE GENOMIC DNA]</scope>
    <source>
        <strain evidence="9 10">IFM 68171</strain>
    </source>
</reference>
<dbReference type="EMBL" id="BAAFSV010000004">
    <property type="protein sequence ID" value="GAB1317194.1"/>
    <property type="molecule type" value="Genomic_DNA"/>
</dbReference>
<proteinExistence type="inferred from homology"/>
<dbReference type="Pfam" id="PF00270">
    <property type="entry name" value="DEAD"/>
    <property type="match status" value="1"/>
</dbReference>
<feature type="compositionally biased region" description="Basic residues" evidence="6">
    <location>
        <begin position="598"/>
        <end position="612"/>
    </location>
</feature>
<comment type="caution">
    <text evidence="9">The sequence shown here is derived from an EMBL/GenBank/DDBJ whole genome shotgun (WGS) entry which is preliminary data.</text>
</comment>
<comment type="catalytic activity">
    <reaction evidence="4">
        <text>Couples ATP hydrolysis with the unwinding of duplex DNA by translocating in the 3'-5' direction.</text>
        <dbReference type="EC" id="5.6.2.4"/>
    </reaction>
</comment>
<protein>
    <recommendedName>
        <fullName evidence="5">DNA 3'-5' helicase</fullName>
        <ecNumber evidence="5">5.6.2.4</ecNumber>
    </recommendedName>
</protein>
<dbReference type="PANTHER" id="PTHR13710">
    <property type="entry name" value="DNA HELICASE RECQ FAMILY MEMBER"/>
    <property type="match status" value="1"/>
</dbReference>
<dbReference type="PROSITE" id="PS51192">
    <property type="entry name" value="HELICASE_ATP_BIND_1"/>
    <property type="match status" value="1"/>
</dbReference>
<sequence>MEAKMNVEDGDDRAGNVGIGVAGIVFSMKKMQIAPGVEATEQGGDSDASPRVTLKGLAEFIISEVFHVDKLWEGQREIILKVLKGRDVLLAWPGGSGKSLCYQIPAIAFGEFGKEAGVQSDEDSGITLVVSPFTTNIRDEVFELQRRSIPARSVDAATEYREQLETYRLMINGCVSLIYCTAEMLKSTRFRDALAKVPGGIRQLVLEEAHRLAEECRGFSSVSFQPDYFNAVHRLSRRNNAKNVTLVTATGTPDVVQELSGKFGAIDPDCIFIRSPYRPSVGILARTVHLCRGQDARRELRILLSEDDIIDSVRWCHLLTFLKENPFPTIIYTALPSQAEVLAQRLSTHGDQDKLCPAYHEYHSLALRQKIHDGFAACLINFVCATVTSDFAPEREDVYNIVHWDLPLSVEDYVHQINRAARVGGNPRCLVFLTPSAYYLRDYFCRAVVPSLDSLYSLITHIMEGGRNLAAIQTALLGADYRIVHYNTTELSRDFNIHPKTLALIFHLLEHEHSVLKALNSVPALTIFSLTSDGNNIGDAFPCAYDGAVTPEGQALSACAQRTTMGNEDNGNSSCEDGDDNAHETSKNNRDVSSAAKTKVKHRHKGKCKHKATSHDNSSDEASDHSSDSDSDGDVPNPDTDPGPSKPTRTMHLTLDLAEALKRARYHHARAFASTAQQPGQGRTRSINHDWAPELLRKIDAVCAASGTEPPLDVAVDENWGREETRSFQLPRWRHQFPLGGGAGLAARIRSVADAIHARLAHRKRRMHRAYTELLAVFVNGIAEGRCFHAGLDRLVGGGRAMDAVLSEDGCGRCDVCCEELLLKTATGRCVERKRLDPAMVRGVLKIVPERYKTDPLAMARAVYEMKMPQVGVELDEVEGILMEYDFDALLSEFTKACRDSEP</sequence>
<dbReference type="SUPFAM" id="SSF52540">
    <property type="entry name" value="P-loop containing nucleoside triphosphate hydrolases"/>
    <property type="match status" value="1"/>
</dbReference>
<evidence type="ECO:0000256" key="3">
    <source>
        <dbReference type="ARBA" id="ARBA00022840"/>
    </source>
</evidence>
<dbReference type="EC" id="5.6.2.4" evidence="5"/>
<dbReference type="PANTHER" id="PTHR13710:SF120">
    <property type="entry name" value="BIFUNCTIONAL 3'-5' EXONUCLEASE_ATP-DEPENDENT HELICASE WRN"/>
    <property type="match status" value="1"/>
</dbReference>
<accession>A0ABQ0GHH5</accession>
<feature type="compositionally biased region" description="Basic and acidic residues" evidence="6">
    <location>
        <begin position="580"/>
        <end position="590"/>
    </location>
</feature>